<dbReference type="AlphaFoldDB" id="A0A0F4LLV9"/>
<feature type="domain" description="Replication initiation protein-like C-terminal" evidence="1">
    <location>
        <begin position="126"/>
        <end position="258"/>
    </location>
</feature>
<organism evidence="2 3">
    <name type="scientific">Lactobacillus kullabergensis</name>
    <dbReference type="NCBI Taxonomy" id="1218493"/>
    <lineage>
        <taxon>Bacteria</taxon>
        <taxon>Bacillati</taxon>
        <taxon>Bacillota</taxon>
        <taxon>Bacilli</taxon>
        <taxon>Lactobacillales</taxon>
        <taxon>Lactobacillaceae</taxon>
        <taxon>Lactobacillus</taxon>
    </lineage>
</organism>
<dbReference type="STRING" id="1218493.JF76_00220"/>
<dbReference type="Proteomes" id="UP000033533">
    <property type="component" value="Unassembled WGS sequence"/>
</dbReference>
<dbReference type="OrthoDB" id="2223502at2"/>
<comment type="caution">
    <text evidence="2">The sequence shown here is derived from an EMBL/GenBank/DDBJ whole genome shotgun (WGS) entry which is preliminary data.</text>
</comment>
<dbReference type="Pfam" id="PF02486">
    <property type="entry name" value="Rep_trans"/>
    <property type="match status" value="1"/>
</dbReference>
<dbReference type="PATRIC" id="fig|1218493.3.peg.22"/>
<sequence length="264" mass="30483">MKALKNVKIDQIRFTVPIVEDKLKDTDEPSIIKAINRYFKFRLIFNNPVKKLTGKNGYTNSILWGSNEQGGLISIMYNPNRIDMGVMIDFTSSGKLLYESLCQLNSIEVNWRKIITAIYQRYHGHTTRIDVAIDLINKGYSVNTIYQNLKNGKYVFINPRNQKINSNRIQHIGTSDVVNTIYVGSRFSDSYLRIYDKKTEQLSKQGMFHTLANSCDDWVRVEGEFKNRECHQIGAIVSTLTTDNIGPYLVNYVNKHWKLVVNND</sequence>
<keyword evidence="2" id="KW-0396">Initiation factor</keyword>
<dbReference type="InterPro" id="IPR003491">
    <property type="entry name" value="REP-like_C"/>
</dbReference>
<proteinExistence type="predicted"/>
<dbReference type="RefSeq" id="WP_045927265.1">
    <property type="nucleotide sequence ID" value="NZ_JBHSZS010000027.1"/>
</dbReference>
<evidence type="ECO:0000259" key="1">
    <source>
        <dbReference type="Pfam" id="PF02486"/>
    </source>
</evidence>
<evidence type="ECO:0000313" key="2">
    <source>
        <dbReference type="EMBL" id="KJY59269.1"/>
    </source>
</evidence>
<protein>
    <submittedName>
        <fullName evidence="2">Replication initiation factor superfamily protein</fullName>
    </submittedName>
</protein>
<keyword evidence="2" id="KW-0648">Protein biosynthesis</keyword>
<name>A0A0F4LLV9_9LACO</name>
<dbReference type="EMBL" id="JXBY01000001">
    <property type="protein sequence ID" value="KJY59269.1"/>
    <property type="molecule type" value="Genomic_DNA"/>
</dbReference>
<dbReference type="GO" id="GO:0003743">
    <property type="term" value="F:translation initiation factor activity"/>
    <property type="evidence" value="ECO:0007669"/>
    <property type="project" value="UniProtKB-KW"/>
</dbReference>
<gene>
    <name evidence="2" type="ORF">JF76_00220</name>
</gene>
<accession>A0A0F4LLV9</accession>
<evidence type="ECO:0000313" key="3">
    <source>
        <dbReference type="Proteomes" id="UP000033533"/>
    </source>
</evidence>
<reference evidence="2 3" key="1">
    <citation type="submission" date="2014-12" db="EMBL/GenBank/DDBJ databases">
        <title>Comparative genomics of the lactic acid bacteria isolated from the honey bee gut.</title>
        <authorList>
            <person name="Ellegaard K.M."/>
            <person name="Tamarit D."/>
            <person name="Javelind E."/>
            <person name="Olofsson T."/>
            <person name="Andersson S.G."/>
            <person name="Vasquez A."/>
        </authorList>
    </citation>
    <scope>NUCLEOTIDE SEQUENCE [LARGE SCALE GENOMIC DNA]</scope>
    <source>
        <strain evidence="2 3">Biut2</strain>
    </source>
</reference>
<dbReference type="HOGENOM" id="CLU_1052880_0_0_9"/>